<sequence length="153" mass="17054">MTRMPTLRPYQPGDRAACLHLFDANTPRFFLPEERRDFEGWLDGEEGPAEYLVIEEGGQVIACGGLWFSPDPARPAGFAWGMVHPDRQRQGLGRTLAQARLDRLRALGVPHAALDTSQHTAPFYARLGFRELGRTPDGYGPGLHRVDMVADLN</sequence>
<organism evidence="4 5">
    <name type="scientific">Deinococcus actinosclerus</name>
    <dbReference type="NCBI Taxonomy" id="1768108"/>
    <lineage>
        <taxon>Bacteria</taxon>
        <taxon>Thermotogati</taxon>
        <taxon>Deinococcota</taxon>
        <taxon>Deinococci</taxon>
        <taxon>Deinococcales</taxon>
        <taxon>Deinococcaceae</taxon>
        <taxon>Deinococcus</taxon>
    </lineage>
</organism>
<dbReference type="PROSITE" id="PS51186">
    <property type="entry name" value="GNAT"/>
    <property type="match status" value="1"/>
</dbReference>
<protein>
    <recommendedName>
        <fullName evidence="3">N-acetyltransferase domain-containing protein</fullName>
    </recommendedName>
</protein>
<evidence type="ECO:0000256" key="2">
    <source>
        <dbReference type="ARBA" id="ARBA00023315"/>
    </source>
</evidence>
<keyword evidence="5" id="KW-1185">Reference proteome</keyword>
<keyword evidence="1" id="KW-0808">Transferase</keyword>
<evidence type="ECO:0000259" key="3">
    <source>
        <dbReference type="PROSITE" id="PS51186"/>
    </source>
</evidence>
<name>A0ABN4KAR2_9DEIO</name>
<dbReference type="PANTHER" id="PTHR43877:SF1">
    <property type="entry name" value="ACETYLTRANSFERASE"/>
    <property type="match status" value="1"/>
</dbReference>
<evidence type="ECO:0000313" key="5">
    <source>
        <dbReference type="Proteomes" id="UP000060071"/>
    </source>
</evidence>
<proteinExistence type="predicted"/>
<dbReference type="InterPro" id="IPR000182">
    <property type="entry name" value="GNAT_dom"/>
</dbReference>
<dbReference type="Gene3D" id="3.40.630.30">
    <property type="match status" value="1"/>
</dbReference>
<evidence type="ECO:0000313" key="4">
    <source>
        <dbReference type="EMBL" id="ALW90487.1"/>
    </source>
</evidence>
<feature type="domain" description="N-acetyltransferase" evidence="3">
    <location>
        <begin position="5"/>
        <end position="153"/>
    </location>
</feature>
<reference evidence="4 5" key="1">
    <citation type="submission" date="2015-12" db="EMBL/GenBank/DDBJ databases">
        <authorList>
            <person name="Kim M.K."/>
            <person name="Srinivasan S."/>
            <person name="Lee J.-J."/>
            <person name="Kim K."/>
        </authorList>
    </citation>
    <scope>NUCLEOTIDE SEQUENCE [LARGE SCALE GENOMIC DNA]</scope>
    <source>
        <strain evidence="4 5">BM2</strain>
    </source>
</reference>
<gene>
    <name evidence="4" type="ORF">AUC44_14040</name>
</gene>
<dbReference type="SUPFAM" id="SSF55729">
    <property type="entry name" value="Acyl-CoA N-acyltransferases (Nat)"/>
    <property type="match status" value="1"/>
</dbReference>
<dbReference type="Proteomes" id="UP000060071">
    <property type="component" value="Chromosome"/>
</dbReference>
<dbReference type="EMBL" id="CP013910">
    <property type="protein sequence ID" value="ALW90487.1"/>
    <property type="molecule type" value="Genomic_DNA"/>
</dbReference>
<dbReference type="CDD" id="cd04301">
    <property type="entry name" value="NAT_SF"/>
    <property type="match status" value="1"/>
</dbReference>
<keyword evidence="2" id="KW-0012">Acyltransferase</keyword>
<dbReference type="Pfam" id="PF00583">
    <property type="entry name" value="Acetyltransf_1"/>
    <property type="match status" value="1"/>
</dbReference>
<dbReference type="InterPro" id="IPR050832">
    <property type="entry name" value="Bact_Acetyltransf"/>
</dbReference>
<accession>A0ABN4KAR2</accession>
<dbReference type="PANTHER" id="PTHR43877">
    <property type="entry name" value="AMINOALKYLPHOSPHONATE N-ACETYLTRANSFERASE-RELATED-RELATED"/>
    <property type="match status" value="1"/>
</dbReference>
<evidence type="ECO:0000256" key="1">
    <source>
        <dbReference type="ARBA" id="ARBA00022679"/>
    </source>
</evidence>
<dbReference type="InterPro" id="IPR016181">
    <property type="entry name" value="Acyl_CoA_acyltransferase"/>
</dbReference>